<feature type="domain" description="Glucosamine/galactosamine-6-phosphate isomerase" evidence="8">
    <location>
        <begin position="23"/>
        <end position="223"/>
    </location>
</feature>
<dbReference type="PANTHER" id="PTHR11054">
    <property type="entry name" value="6-PHOSPHOGLUCONOLACTONASE"/>
    <property type="match status" value="1"/>
</dbReference>
<evidence type="ECO:0000256" key="4">
    <source>
        <dbReference type="ARBA" id="ARBA00010662"/>
    </source>
</evidence>
<dbReference type="OrthoDB" id="9810967at2"/>
<dbReference type="GO" id="GO:0005975">
    <property type="term" value="P:carbohydrate metabolic process"/>
    <property type="evidence" value="ECO:0007669"/>
    <property type="project" value="UniProtKB-UniRule"/>
</dbReference>
<dbReference type="GO" id="GO:0017057">
    <property type="term" value="F:6-phosphogluconolactonase activity"/>
    <property type="evidence" value="ECO:0007669"/>
    <property type="project" value="UniProtKB-UniRule"/>
</dbReference>
<dbReference type="InterPro" id="IPR037171">
    <property type="entry name" value="NagB/RpiA_transferase-like"/>
</dbReference>
<dbReference type="PANTHER" id="PTHR11054:SF0">
    <property type="entry name" value="6-PHOSPHOGLUCONOLACTONASE"/>
    <property type="match status" value="1"/>
</dbReference>
<dbReference type="Pfam" id="PF01182">
    <property type="entry name" value="Glucosamine_iso"/>
    <property type="match status" value="1"/>
</dbReference>
<keyword evidence="7" id="KW-0378">Hydrolase</keyword>
<dbReference type="NCBIfam" id="TIGR01198">
    <property type="entry name" value="pgl"/>
    <property type="match status" value="1"/>
</dbReference>
<evidence type="ECO:0000259" key="8">
    <source>
        <dbReference type="Pfam" id="PF01182"/>
    </source>
</evidence>
<dbReference type="Proteomes" id="UP000242815">
    <property type="component" value="Unassembled WGS sequence"/>
</dbReference>
<organism evidence="9 10">
    <name type="scientific">Halopseudomonas formosensis</name>
    <dbReference type="NCBI Taxonomy" id="1002526"/>
    <lineage>
        <taxon>Bacteria</taxon>
        <taxon>Pseudomonadati</taxon>
        <taxon>Pseudomonadota</taxon>
        <taxon>Gammaproteobacteria</taxon>
        <taxon>Pseudomonadales</taxon>
        <taxon>Pseudomonadaceae</taxon>
        <taxon>Halopseudomonas</taxon>
    </lineage>
</organism>
<dbReference type="AlphaFoldDB" id="A0A1I6ATT1"/>
<dbReference type="InterPro" id="IPR039104">
    <property type="entry name" value="6PGL"/>
</dbReference>
<dbReference type="InterPro" id="IPR005900">
    <property type="entry name" value="6-phosphogluconolactonase_DevB"/>
</dbReference>
<evidence type="ECO:0000256" key="6">
    <source>
        <dbReference type="ARBA" id="ARBA00020337"/>
    </source>
</evidence>
<dbReference type="EC" id="3.1.1.31" evidence="5 7"/>
<comment type="similarity">
    <text evidence="4 7">Belongs to the glucosamine/galactosamine-6-phosphate isomerase family. 6-phosphogluconolactonase subfamily.</text>
</comment>
<evidence type="ECO:0000313" key="9">
    <source>
        <dbReference type="EMBL" id="SFQ72105.1"/>
    </source>
</evidence>
<name>A0A1I6ATT1_9GAMM</name>
<evidence type="ECO:0000256" key="3">
    <source>
        <dbReference type="ARBA" id="ARBA00004961"/>
    </source>
</evidence>
<dbReference type="UniPathway" id="UPA00115">
    <property type="reaction ID" value="UER00409"/>
</dbReference>
<proteinExistence type="inferred from homology"/>
<accession>A0A1I6ATT1</accession>
<comment type="function">
    <text evidence="2 7">Hydrolysis of 6-phosphogluconolactone to 6-phosphogluconate.</text>
</comment>
<evidence type="ECO:0000313" key="10">
    <source>
        <dbReference type="Proteomes" id="UP000242815"/>
    </source>
</evidence>
<dbReference type="Gene3D" id="3.40.50.1360">
    <property type="match status" value="1"/>
</dbReference>
<dbReference type="GO" id="GO:0006098">
    <property type="term" value="P:pentose-phosphate shunt"/>
    <property type="evidence" value="ECO:0007669"/>
    <property type="project" value="UniProtKB-UniPathway"/>
</dbReference>
<evidence type="ECO:0000256" key="7">
    <source>
        <dbReference type="RuleBase" id="RU365095"/>
    </source>
</evidence>
<reference evidence="9 10" key="1">
    <citation type="submission" date="2016-10" db="EMBL/GenBank/DDBJ databases">
        <authorList>
            <person name="de Groot N.N."/>
        </authorList>
    </citation>
    <scope>NUCLEOTIDE SEQUENCE [LARGE SCALE GENOMIC DNA]</scope>
    <source>
        <strain evidence="9 10">JCM 18415</strain>
    </source>
</reference>
<dbReference type="CDD" id="cd01400">
    <property type="entry name" value="6PGL"/>
    <property type="match status" value="1"/>
</dbReference>
<evidence type="ECO:0000256" key="5">
    <source>
        <dbReference type="ARBA" id="ARBA00013198"/>
    </source>
</evidence>
<protein>
    <recommendedName>
        <fullName evidence="6 7">6-phosphogluconolactonase</fullName>
        <shortName evidence="7">6PGL</shortName>
        <ecNumber evidence="5 7">3.1.1.31</ecNumber>
    </recommendedName>
</protein>
<gene>
    <name evidence="7" type="primary">pgl</name>
    <name evidence="9" type="ORF">SAMN05216578_102410</name>
</gene>
<evidence type="ECO:0000256" key="2">
    <source>
        <dbReference type="ARBA" id="ARBA00002681"/>
    </source>
</evidence>
<sequence>MIEQLLQEHGLGWYQADSARTQAVMVAERIAGELQQAIEERGEASLALSGGRGPELFLRQLEQSGLDWSKVTIMLVDERWVPAEDEQSNAGLLLRCMPGALQQARWIPMYRGEGLQADADTMDRMLRALLPLDVLVLGMGKDGHTASLFPFLPELAGYLDPAEERLCVAVPPEAGRLPRLSMTARAIDSAGTRLLVLAGEEKRRTLVSAWQEQAPLRMPIKAFLKPPMDIYYSPDGALEN</sequence>
<dbReference type="SUPFAM" id="SSF100950">
    <property type="entry name" value="NagB/RpiA/CoA transferase-like"/>
    <property type="match status" value="1"/>
</dbReference>
<dbReference type="RefSeq" id="WP_090537648.1">
    <property type="nucleotide sequence ID" value="NZ_FOYD01000002.1"/>
</dbReference>
<dbReference type="EMBL" id="FOYD01000002">
    <property type="protein sequence ID" value="SFQ72105.1"/>
    <property type="molecule type" value="Genomic_DNA"/>
</dbReference>
<comment type="catalytic activity">
    <reaction evidence="1 7">
        <text>6-phospho-D-glucono-1,5-lactone + H2O = 6-phospho-D-gluconate + H(+)</text>
        <dbReference type="Rhea" id="RHEA:12556"/>
        <dbReference type="ChEBI" id="CHEBI:15377"/>
        <dbReference type="ChEBI" id="CHEBI:15378"/>
        <dbReference type="ChEBI" id="CHEBI:57955"/>
        <dbReference type="ChEBI" id="CHEBI:58759"/>
        <dbReference type="EC" id="3.1.1.31"/>
    </reaction>
</comment>
<dbReference type="STRING" id="1002526.SAMN05216578_102410"/>
<dbReference type="InterPro" id="IPR006148">
    <property type="entry name" value="Glc/Gal-6P_isomerase"/>
</dbReference>
<comment type="pathway">
    <text evidence="3 7">Carbohydrate degradation; pentose phosphate pathway; D-ribulose 5-phosphate from D-glucose 6-phosphate (oxidative stage): step 2/3.</text>
</comment>
<evidence type="ECO:0000256" key="1">
    <source>
        <dbReference type="ARBA" id="ARBA00000832"/>
    </source>
</evidence>